<dbReference type="GO" id="GO:0016020">
    <property type="term" value="C:membrane"/>
    <property type="evidence" value="ECO:0007669"/>
    <property type="project" value="UniProtKB-SubCell"/>
</dbReference>
<accession>A0AAN8GMN5</accession>
<evidence type="ECO:0000256" key="2">
    <source>
        <dbReference type="ARBA" id="ARBA00022729"/>
    </source>
</evidence>
<keyword evidence="5" id="KW-0812">Transmembrane</keyword>
<reference evidence="7 8" key="1">
    <citation type="journal article" date="2023" name="Mol. Biol. Evol.">
        <title>Genomics of Secondarily Temperate Adaptation in the Only Non-Antarctic Icefish.</title>
        <authorList>
            <person name="Rivera-Colon A.G."/>
            <person name="Rayamajhi N."/>
            <person name="Minhas B.F."/>
            <person name="Madrigal G."/>
            <person name="Bilyk K.T."/>
            <person name="Yoon V."/>
            <person name="Hune M."/>
            <person name="Gregory S."/>
            <person name="Cheng C.H.C."/>
            <person name="Catchen J.M."/>
        </authorList>
    </citation>
    <scope>NUCLEOTIDE SEQUENCE [LARGE SCALE GENOMIC DNA]</scope>
    <source>
        <strain evidence="7">JC2023a</strain>
    </source>
</reference>
<dbReference type="EMBL" id="JAULUE010002061">
    <property type="protein sequence ID" value="KAK5883117.1"/>
    <property type="molecule type" value="Genomic_DNA"/>
</dbReference>
<keyword evidence="5" id="KW-1133">Transmembrane helix</keyword>
<evidence type="ECO:0000256" key="6">
    <source>
        <dbReference type="SAM" id="SignalP"/>
    </source>
</evidence>
<evidence type="ECO:0000313" key="7">
    <source>
        <dbReference type="EMBL" id="KAK5883117.1"/>
    </source>
</evidence>
<evidence type="ECO:0008006" key="9">
    <source>
        <dbReference type="Google" id="ProtNLM"/>
    </source>
</evidence>
<feature type="chain" id="PRO_5042951552" description="Ig-like domain-containing protein" evidence="6">
    <location>
        <begin position="20"/>
        <end position="250"/>
    </location>
</feature>
<comment type="caution">
    <text evidence="7">The sequence shown here is derived from an EMBL/GenBank/DDBJ whole genome shotgun (WGS) entry which is preliminary data.</text>
</comment>
<dbReference type="InterPro" id="IPR036179">
    <property type="entry name" value="Ig-like_dom_sf"/>
</dbReference>
<dbReference type="PANTHER" id="PTHR12080:SF125">
    <property type="entry name" value="CD48 ANTIGEN-LIKE"/>
    <property type="match status" value="1"/>
</dbReference>
<proteinExistence type="predicted"/>
<evidence type="ECO:0000313" key="8">
    <source>
        <dbReference type="Proteomes" id="UP001335648"/>
    </source>
</evidence>
<evidence type="ECO:0000256" key="1">
    <source>
        <dbReference type="ARBA" id="ARBA00004370"/>
    </source>
</evidence>
<organism evidence="7 8">
    <name type="scientific">Champsocephalus esox</name>
    <name type="common">pike icefish</name>
    <dbReference type="NCBI Taxonomy" id="159716"/>
    <lineage>
        <taxon>Eukaryota</taxon>
        <taxon>Metazoa</taxon>
        <taxon>Chordata</taxon>
        <taxon>Craniata</taxon>
        <taxon>Vertebrata</taxon>
        <taxon>Euteleostomi</taxon>
        <taxon>Actinopterygii</taxon>
        <taxon>Neopterygii</taxon>
        <taxon>Teleostei</taxon>
        <taxon>Neoteleostei</taxon>
        <taxon>Acanthomorphata</taxon>
        <taxon>Eupercaria</taxon>
        <taxon>Perciformes</taxon>
        <taxon>Notothenioidei</taxon>
        <taxon>Channichthyidae</taxon>
        <taxon>Champsocephalus</taxon>
    </lineage>
</organism>
<dbReference type="PANTHER" id="PTHR12080">
    <property type="entry name" value="SIGNALING LYMPHOCYTIC ACTIVATION MOLECULE"/>
    <property type="match status" value="1"/>
</dbReference>
<sequence>MDNVVVLCLLLVELSSSSTQETLMYFKEGGSLTLDLRPFPPKSITSILWTCDGDLLVDCCESKHYYAYRGTATLDMHTGRLLIRNMTEADQGVYSVETNNEVQGETYNAVMIKPVPTPEVRVSPLTARGPCKLTCEGDTTGAGPVTYSWKSGDGEWKELQKDIMEEEHGRVNTFTCRMKNPLSEEESPARTILFVPGEPAASGLWIKVFGAGIKCLAILALLGAVVYALWSNQEPLRRLMCPRQRTNCDY</sequence>
<keyword evidence="4" id="KW-0325">Glycoprotein</keyword>
<keyword evidence="2 6" id="KW-0732">Signal</keyword>
<dbReference type="AlphaFoldDB" id="A0AAN8GMN5"/>
<protein>
    <recommendedName>
        <fullName evidence="9">Ig-like domain-containing protein</fullName>
    </recommendedName>
</protein>
<dbReference type="Gene3D" id="2.60.40.10">
    <property type="entry name" value="Immunoglobulins"/>
    <property type="match status" value="2"/>
</dbReference>
<keyword evidence="8" id="KW-1185">Reference proteome</keyword>
<keyword evidence="3 5" id="KW-0472">Membrane</keyword>
<feature type="transmembrane region" description="Helical" evidence="5">
    <location>
        <begin position="204"/>
        <end position="230"/>
    </location>
</feature>
<evidence type="ECO:0000256" key="5">
    <source>
        <dbReference type="SAM" id="Phobius"/>
    </source>
</evidence>
<name>A0AAN8GMN5_9TELE</name>
<evidence type="ECO:0000256" key="4">
    <source>
        <dbReference type="ARBA" id="ARBA00023180"/>
    </source>
</evidence>
<dbReference type="Proteomes" id="UP001335648">
    <property type="component" value="Unassembled WGS sequence"/>
</dbReference>
<dbReference type="InterPro" id="IPR015631">
    <property type="entry name" value="CD2/SLAM_rcpt"/>
</dbReference>
<evidence type="ECO:0000256" key="3">
    <source>
        <dbReference type="ARBA" id="ARBA00023136"/>
    </source>
</evidence>
<gene>
    <name evidence="7" type="ORF">CesoFtcFv8_019481</name>
</gene>
<dbReference type="InterPro" id="IPR013783">
    <property type="entry name" value="Ig-like_fold"/>
</dbReference>
<feature type="signal peptide" evidence="6">
    <location>
        <begin position="1"/>
        <end position="19"/>
    </location>
</feature>
<comment type="subcellular location">
    <subcellularLocation>
        <location evidence="1">Membrane</location>
    </subcellularLocation>
</comment>
<dbReference type="SUPFAM" id="SSF48726">
    <property type="entry name" value="Immunoglobulin"/>
    <property type="match status" value="1"/>
</dbReference>